<evidence type="ECO:0000256" key="11">
    <source>
        <dbReference type="ARBA" id="ARBA00023065"/>
    </source>
</evidence>
<keyword evidence="16" id="KW-0969">Cilium</keyword>
<evidence type="ECO:0000256" key="1">
    <source>
        <dbReference type="ARBA" id="ARBA00004429"/>
    </source>
</evidence>
<dbReference type="AlphaFoldDB" id="A0AB35HXV8"/>
<dbReference type="EMBL" id="JAPHQB010000014">
    <property type="protein sequence ID" value="MCX2802109.1"/>
    <property type="molecule type" value="Genomic_DNA"/>
</dbReference>
<reference evidence="16" key="1">
    <citation type="submission" date="2022-11" db="EMBL/GenBank/DDBJ databases">
        <title>Chitin-degrading and fungicidal potential of chitinolytic bacterial strains from marine environment of the Pacific Ocean regions.</title>
        <authorList>
            <person name="Pentekhina I."/>
            <person name="Nedashkovskaya O."/>
            <person name="Seitkalieva A."/>
            <person name="Podvolotskaya A."/>
            <person name="Tekutyeva L."/>
            <person name="Balabanova L."/>
        </authorList>
    </citation>
    <scope>NUCLEOTIDE SEQUENCE</scope>
    <source>
        <strain evidence="16">KMM 6838</strain>
    </source>
</reference>
<evidence type="ECO:0000256" key="3">
    <source>
        <dbReference type="ARBA" id="ARBA00022448"/>
    </source>
</evidence>
<evidence type="ECO:0000259" key="15">
    <source>
        <dbReference type="Pfam" id="PF20560"/>
    </source>
</evidence>
<dbReference type="GO" id="GO:1902600">
    <property type="term" value="P:proton transmembrane transport"/>
    <property type="evidence" value="ECO:0007669"/>
    <property type="project" value="UniProtKB-KW"/>
</dbReference>
<dbReference type="Pfam" id="PF01618">
    <property type="entry name" value="MotA_ExbB"/>
    <property type="match status" value="1"/>
</dbReference>
<keyword evidence="9" id="KW-0375">Hydrogen ion transport</keyword>
<dbReference type="PANTHER" id="PTHR30433">
    <property type="entry name" value="CHEMOTAXIS PROTEIN MOTA"/>
    <property type="match status" value="1"/>
</dbReference>
<keyword evidence="12 13" id="KW-0472">Membrane</keyword>
<dbReference type="InterPro" id="IPR047055">
    <property type="entry name" value="MotA-like"/>
</dbReference>
<dbReference type="InterPro" id="IPR002898">
    <property type="entry name" value="MotA_ExbB_proton_chnl"/>
</dbReference>
<dbReference type="InterPro" id="IPR046786">
    <property type="entry name" value="MotA_N"/>
</dbReference>
<dbReference type="RefSeq" id="WP_266044725.1">
    <property type="nucleotide sequence ID" value="NZ_JAPHQB010000014.1"/>
</dbReference>
<evidence type="ECO:0000259" key="14">
    <source>
        <dbReference type="Pfam" id="PF01618"/>
    </source>
</evidence>
<comment type="caution">
    <text evidence="16">The sequence shown here is derived from an EMBL/GenBank/DDBJ whole genome shotgun (WGS) entry which is preliminary data.</text>
</comment>
<evidence type="ECO:0000256" key="13">
    <source>
        <dbReference type="SAM" id="Phobius"/>
    </source>
</evidence>
<evidence type="ECO:0000256" key="2">
    <source>
        <dbReference type="ARBA" id="ARBA00008038"/>
    </source>
</evidence>
<evidence type="ECO:0000256" key="12">
    <source>
        <dbReference type="ARBA" id="ARBA00023136"/>
    </source>
</evidence>
<proteinExistence type="inferred from homology"/>
<evidence type="ECO:0000313" key="16">
    <source>
        <dbReference type="EMBL" id="MCX2802109.1"/>
    </source>
</evidence>
<dbReference type="GO" id="GO:0071978">
    <property type="term" value="P:bacterial-type flagellum-dependent swarming motility"/>
    <property type="evidence" value="ECO:0007669"/>
    <property type="project" value="InterPro"/>
</dbReference>
<evidence type="ECO:0000256" key="9">
    <source>
        <dbReference type="ARBA" id="ARBA00022781"/>
    </source>
</evidence>
<feature type="transmembrane region" description="Helical" evidence="13">
    <location>
        <begin position="250"/>
        <end position="275"/>
    </location>
</feature>
<keyword evidence="5" id="KW-0145">Chemotaxis</keyword>
<evidence type="ECO:0000313" key="17">
    <source>
        <dbReference type="Proteomes" id="UP001209730"/>
    </source>
</evidence>
<keyword evidence="16" id="KW-0282">Flagellum</keyword>
<sequence length="342" mass="36779">MLQAGVGPVCNAWTVCAAAQRACARLFLPPTLKPAARPPIDNLKAEHAVSGGMPVVLIVLGFLIVALSVFGGFSLSGGHLGPLYQPMEILIIVGAAVGSFIAGNNGKAIKATFRTLSRMRRTGKYDKDTYMDLMALQYKLLSKMRRDGVIGIENDVENPQESALFAEHPRILRDPMIMGFITDYLRLMVSGSMDPLELDELMLHEIEAFENEARIPADALLKVGDGLPAFGIIAAVLGVVNALGSADSGIAHIGAMVAHALVGTFMGILLAYGFVNPVASRIERQTRELVKMLQCIRVTLLASLNGYAPQLAVEFGRKTLDTAERPTFDELEEYVRSGLVGA</sequence>
<dbReference type="Proteomes" id="UP001209730">
    <property type="component" value="Unassembled WGS sequence"/>
</dbReference>
<feature type="domain" description="Motility protein A N-terminal" evidence="15">
    <location>
        <begin position="60"/>
        <end position="148"/>
    </location>
</feature>
<evidence type="ECO:0000256" key="7">
    <source>
        <dbReference type="ARBA" id="ARBA00022692"/>
    </source>
</evidence>
<keyword evidence="8" id="KW-0283">Flagellar rotation</keyword>
<evidence type="ECO:0000256" key="5">
    <source>
        <dbReference type="ARBA" id="ARBA00022500"/>
    </source>
</evidence>
<feature type="domain" description="MotA/TolQ/ExbB proton channel" evidence="14">
    <location>
        <begin position="189"/>
        <end position="293"/>
    </location>
</feature>
<dbReference type="PANTHER" id="PTHR30433:SF4">
    <property type="entry name" value="MOTILITY PROTEIN A"/>
    <property type="match status" value="1"/>
</dbReference>
<feature type="transmembrane region" description="Helical" evidence="13">
    <location>
        <begin position="55"/>
        <end position="77"/>
    </location>
</feature>
<dbReference type="GO" id="GO:0005886">
    <property type="term" value="C:plasma membrane"/>
    <property type="evidence" value="ECO:0007669"/>
    <property type="project" value="UniProtKB-SubCell"/>
</dbReference>
<keyword evidence="3" id="KW-0813">Transport</keyword>
<dbReference type="Pfam" id="PF20560">
    <property type="entry name" value="MotA_N"/>
    <property type="match status" value="1"/>
</dbReference>
<name>A0AB35HXV8_MICTH</name>
<evidence type="ECO:0000256" key="8">
    <source>
        <dbReference type="ARBA" id="ARBA00022779"/>
    </source>
</evidence>
<dbReference type="PROSITE" id="PS01307">
    <property type="entry name" value="MOTA"/>
    <property type="match status" value="1"/>
</dbReference>
<keyword evidence="4" id="KW-1003">Cell membrane</keyword>
<dbReference type="InterPro" id="IPR022522">
    <property type="entry name" value="Flagellar_motor_stator_MotA"/>
</dbReference>
<protein>
    <submittedName>
        <fullName evidence="16">Flagellar motor stator protein MotA</fullName>
    </submittedName>
</protein>
<keyword evidence="6" id="KW-0997">Cell inner membrane</keyword>
<comment type="subcellular location">
    <subcellularLocation>
        <location evidence="1">Cell inner membrane</location>
        <topology evidence="1">Multi-pass membrane protein</topology>
    </subcellularLocation>
</comment>
<accession>A0AB35HXV8</accession>
<evidence type="ECO:0000256" key="4">
    <source>
        <dbReference type="ARBA" id="ARBA00022475"/>
    </source>
</evidence>
<feature type="transmembrane region" description="Helical" evidence="13">
    <location>
        <begin position="226"/>
        <end position="244"/>
    </location>
</feature>
<dbReference type="GO" id="GO:0006935">
    <property type="term" value="P:chemotaxis"/>
    <property type="evidence" value="ECO:0007669"/>
    <property type="project" value="UniProtKB-KW"/>
</dbReference>
<dbReference type="InterPro" id="IPR000540">
    <property type="entry name" value="Flag_MotA_CS"/>
</dbReference>
<organism evidence="16 17">
    <name type="scientific">Microbulbifer thermotolerans</name>
    <dbReference type="NCBI Taxonomy" id="252514"/>
    <lineage>
        <taxon>Bacteria</taxon>
        <taxon>Pseudomonadati</taxon>
        <taxon>Pseudomonadota</taxon>
        <taxon>Gammaproteobacteria</taxon>
        <taxon>Cellvibrionales</taxon>
        <taxon>Microbulbiferaceae</taxon>
        <taxon>Microbulbifer</taxon>
    </lineage>
</organism>
<keyword evidence="16" id="KW-0966">Cell projection</keyword>
<gene>
    <name evidence="16" type="primary">motA</name>
    <name evidence="16" type="ORF">OQJ68_09945</name>
</gene>
<feature type="transmembrane region" description="Helical" evidence="13">
    <location>
        <begin position="89"/>
        <end position="109"/>
    </location>
</feature>
<keyword evidence="7 13" id="KW-0812">Transmembrane</keyword>
<evidence type="ECO:0000256" key="6">
    <source>
        <dbReference type="ARBA" id="ARBA00022519"/>
    </source>
</evidence>
<keyword evidence="10 13" id="KW-1133">Transmembrane helix</keyword>
<dbReference type="NCBIfam" id="TIGR03818">
    <property type="entry name" value="MotA1"/>
    <property type="match status" value="1"/>
</dbReference>
<keyword evidence="11" id="KW-0406">Ion transport</keyword>
<evidence type="ECO:0000256" key="10">
    <source>
        <dbReference type="ARBA" id="ARBA00022989"/>
    </source>
</evidence>
<comment type="similarity">
    <text evidence="2">Belongs to the MotA family.</text>
</comment>